<protein>
    <submittedName>
        <fullName evidence="1">Uncharacterized protein</fullName>
    </submittedName>
</protein>
<proteinExistence type="predicted"/>
<evidence type="ECO:0000313" key="2">
    <source>
        <dbReference type="Proteomes" id="UP001153334"/>
    </source>
</evidence>
<dbReference type="EMBL" id="JAPESX010000316">
    <property type="protein sequence ID" value="KAJ8121941.1"/>
    <property type="molecule type" value="Genomic_DNA"/>
</dbReference>
<gene>
    <name evidence="1" type="ORF">ONZ43_g1732</name>
</gene>
<reference evidence="1" key="1">
    <citation type="submission" date="2022-11" db="EMBL/GenBank/DDBJ databases">
        <title>Genome Sequence of Nemania bipapillata.</title>
        <authorList>
            <person name="Buettner E."/>
        </authorList>
    </citation>
    <scope>NUCLEOTIDE SEQUENCE</scope>
    <source>
        <strain evidence="1">CP14</strain>
    </source>
</reference>
<keyword evidence="2" id="KW-1185">Reference proteome</keyword>
<comment type="caution">
    <text evidence="1">The sequence shown here is derived from an EMBL/GenBank/DDBJ whole genome shotgun (WGS) entry which is preliminary data.</text>
</comment>
<evidence type="ECO:0000313" key="1">
    <source>
        <dbReference type="EMBL" id="KAJ8121941.1"/>
    </source>
</evidence>
<name>A0ACC2J388_9PEZI</name>
<dbReference type="Proteomes" id="UP001153334">
    <property type="component" value="Unassembled WGS sequence"/>
</dbReference>
<sequence>MNIAIISGFDQLLEEQKQEAVIVLCTIAEFGGALTAGHRILGYALSGIVNEFSKGTKVHALMVRESKAFSLTAAEKSSERHEGELFRHYVSAIVISPRSWFGPFRFTLTTALACNDVDDAWALDVDYARRPEGAPLMNMARFIGGPIHLTMRRYRFVEDDLTISKPETTEAVE</sequence>
<accession>A0ACC2J388</accession>
<organism evidence="1 2">
    <name type="scientific">Nemania bipapillata</name>
    <dbReference type="NCBI Taxonomy" id="110536"/>
    <lineage>
        <taxon>Eukaryota</taxon>
        <taxon>Fungi</taxon>
        <taxon>Dikarya</taxon>
        <taxon>Ascomycota</taxon>
        <taxon>Pezizomycotina</taxon>
        <taxon>Sordariomycetes</taxon>
        <taxon>Xylariomycetidae</taxon>
        <taxon>Xylariales</taxon>
        <taxon>Xylariaceae</taxon>
        <taxon>Nemania</taxon>
    </lineage>
</organism>